<dbReference type="Pfam" id="PF13464">
    <property type="entry name" value="RodZ_C"/>
    <property type="match status" value="1"/>
</dbReference>
<dbReference type="Proteomes" id="UP000654482">
    <property type="component" value="Unassembled WGS sequence"/>
</dbReference>
<reference evidence="3" key="1">
    <citation type="submission" date="2020-10" db="EMBL/GenBank/DDBJ databases">
        <authorList>
            <person name="Castelo-Branco R."/>
            <person name="Eusebio N."/>
            <person name="Adriana R."/>
            <person name="Vieira A."/>
            <person name="Brugerolle De Fraissinette N."/>
            <person name="Rezende De Castro R."/>
            <person name="Schneider M.P."/>
            <person name="Vasconcelos V."/>
            <person name="Leao P.N."/>
        </authorList>
    </citation>
    <scope>NUCLEOTIDE SEQUENCE</scope>
    <source>
        <strain evidence="3">LEGE 07157</strain>
    </source>
</reference>
<comment type="caution">
    <text evidence="3">The sequence shown here is derived from an EMBL/GenBank/DDBJ whole genome shotgun (WGS) entry which is preliminary data.</text>
</comment>
<keyword evidence="4" id="KW-1185">Reference proteome</keyword>
<feature type="compositionally biased region" description="Pro residues" evidence="1">
    <location>
        <begin position="98"/>
        <end position="110"/>
    </location>
</feature>
<dbReference type="InterPro" id="IPR050400">
    <property type="entry name" value="Bact_Cytoskel_RodZ"/>
</dbReference>
<proteinExistence type="predicted"/>
<dbReference type="Pfam" id="PF13413">
    <property type="entry name" value="HTH_25"/>
    <property type="match status" value="1"/>
</dbReference>
<dbReference type="GO" id="GO:0003677">
    <property type="term" value="F:DNA binding"/>
    <property type="evidence" value="ECO:0007669"/>
    <property type="project" value="InterPro"/>
</dbReference>
<evidence type="ECO:0000313" key="4">
    <source>
        <dbReference type="Proteomes" id="UP000654482"/>
    </source>
</evidence>
<evidence type="ECO:0000256" key="1">
    <source>
        <dbReference type="SAM" id="MobiDB-lite"/>
    </source>
</evidence>
<accession>A0A8J7DU55</accession>
<evidence type="ECO:0000313" key="3">
    <source>
        <dbReference type="EMBL" id="MBE9115101.1"/>
    </source>
</evidence>
<feature type="domain" description="Cytoskeleton protein RodZ-like C-terminal" evidence="2">
    <location>
        <begin position="230"/>
        <end position="296"/>
    </location>
</feature>
<sequence>MSHLNSIQLEQLQEIGSYLHQTRQEQSKPLAEIATATYIPLRLLKAIENAQEEALPQAIFIQGFIRRYGDALGLDGMTLAQRFSTDSSPVATLEKPEPQPIPAPEPPSVPAKPATQQESSTVELPFKPIYGWYLLAGICAIAGLILSTRFFSSPAPQEPTAQQEVPPSPTTEQPPVVDESSTNSPSTPEASPEAIIPKASPEVQATPEPEVPPPQTAPATSAPIAINTDITGESWMRITVDGKVEFEGIAKEGTQQQWAAKEKLTLETGNAGAVMLSVNGEAAKPLGKLGAVEQVTLTPDAARPQFEN</sequence>
<dbReference type="Gene3D" id="1.10.260.40">
    <property type="entry name" value="lambda repressor-like DNA-binding domains"/>
    <property type="match status" value="1"/>
</dbReference>
<name>A0A8J7DU55_9CYAN</name>
<evidence type="ECO:0000259" key="2">
    <source>
        <dbReference type="Pfam" id="PF13464"/>
    </source>
</evidence>
<dbReference type="AlphaFoldDB" id="A0A8J7DU55"/>
<feature type="region of interest" description="Disordered" evidence="1">
    <location>
        <begin position="153"/>
        <end position="223"/>
    </location>
</feature>
<dbReference type="RefSeq" id="WP_194028185.1">
    <property type="nucleotide sequence ID" value="NZ_JADEWZ010000004.1"/>
</dbReference>
<dbReference type="EMBL" id="JADEWZ010000004">
    <property type="protein sequence ID" value="MBE9115101.1"/>
    <property type="molecule type" value="Genomic_DNA"/>
</dbReference>
<dbReference type="InterPro" id="IPR010982">
    <property type="entry name" value="Lambda_DNA-bd_dom_sf"/>
</dbReference>
<feature type="compositionally biased region" description="Polar residues" evidence="1">
    <location>
        <begin position="153"/>
        <end position="189"/>
    </location>
</feature>
<dbReference type="PANTHER" id="PTHR34475:SF1">
    <property type="entry name" value="CYTOSKELETON PROTEIN RODZ"/>
    <property type="match status" value="1"/>
</dbReference>
<feature type="region of interest" description="Disordered" evidence="1">
    <location>
        <begin position="85"/>
        <end position="120"/>
    </location>
</feature>
<dbReference type="PANTHER" id="PTHR34475">
    <property type="match status" value="1"/>
</dbReference>
<dbReference type="InterPro" id="IPR025194">
    <property type="entry name" value="RodZ-like_C"/>
</dbReference>
<organism evidence="3 4">
    <name type="scientific">Lusitaniella coriacea LEGE 07157</name>
    <dbReference type="NCBI Taxonomy" id="945747"/>
    <lineage>
        <taxon>Bacteria</taxon>
        <taxon>Bacillati</taxon>
        <taxon>Cyanobacteriota</taxon>
        <taxon>Cyanophyceae</taxon>
        <taxon>Spirulinales</taxon>
        <taxon>Lusitaniellaceae</taxon>
        <taxon>Lusitaniella</taxon>
    </lineage>
</organism>
<protein>
    <submittedName>
        <fullName evidence="3">Helix-turn-helix domain-containing protein</fullName>
    </submittedName>
</protein>
<gene>
    <name evidence="3" type="ORF">IQ249_04225</name>
</gene>